<evidence type="ECO:0000256" key="1">
    <source>
        <dbReference type="SAM" id="Phobius"/>
    </source>
</evidence>
<name>A0A834J5D4_VESVU</name>
<sequence length="165" mass="19260">MDVSFRTDTLICDIWGFFFVLALYSVIFLVRRVPSNCILPILGVLIIDRTTHIREIFIAFPFSVTTKFYEKTKSTTAIIARDLKDATFVCNFVNLKKSFFHVSTTHGSFLHNPIQKFYDLSTDTNKLINLMDCMNEKLHDDITTWYVYIIEYRSSVGESFNIRRS</sequence>
<protein>
    <submittedName>
        <fullName evidence="2">Uncharacterized protein</fullName>
    </submittedName>
</protein>
<keyword evidence="1" id="KW-0472">Membrane</keyword>
<evidence type="ECO:0000313" key="2">
    <source>
        <dbReference type="EMBL" id="KAF7382251.1"/>
    </source>
</evidence>
<keyword evidence="3" id="KW-1185">Reference proteome</keyword>
<dbReference type="Proteomes" id="UP000614350">
    <property type="component" value="Unassembled WGS sequence"/>
</dbReference>
<proteinExistence type="predicted"/>
<accession>A0A834J5D4</accession>
<evidence type="ECO:0000313" key="3">
    <source>
        <dbReference type="Proteomes" id="UP000614350"/>
    </source>
</evidence>
<keyword evidence="1" id="KW-1133">Transmembrane helix</keyword>
<dbReference type="EMBL" id="JACSEA010000019">
    <property type="protein sequence ID" value="KAF7382251.1"/>
    <property type="molecule type" value="Genomic_DNA"/>
</dbReference>
<dbReference type="AlphaFoldDB" id="A0A834J5D4"/>
<gene>
    <name evidence="2" type="ORF">HZH66_013683</name>
</gene>
<keyword evidence="1" id="KW-0812">Transmembrane</keyword>
<organism evidence="2 3">
    <name type="scientific">Vespula vulgaris</name>
    <name type="common">Yellow jacket</name>
    <name type="synonym">Wasp</name>
    <dbReference type="NCBI Taxonomy" id="7454"/>
    <lineage>
        <taxon>Eukaryota</taxon>
        <taxon>Metazoa</taxon>
        <taxon>Ecdysozoa</taxon>
        <taxon>Arthropoda</taxon>
        <taxon>Hexapoda</taxon>
        <taxon>Insecta</taxon>
        <taxon>Pterygota</taxon>
        <taxon>Neoptera</taxon>
        <taxon>Endopterygota</taxon>
        <taxon>Hymenoptera</taxon>
        <taxon>Apocrita</taxon>
        <taxon>Aculeata</taxon>
        <taxon>Vespoidea</taxon>
        <taxon>Vespidae</taxon>
        <taxon>Vespinae</taxon>
        <taxon>Vespula</taxon>
    </lineage>
</organism>
<comment type="caution">
    <text evidence="2">The sequence shown here is derived from an EMBL/GenBank/DDBJ whole genome shotgun (WGS) entry which is preliminary data.</text>
</comment>
<feature type="transmembrane region" description="Helical" evidence="1">
    <location>
        <begin position="12"/>
        <end position="30"/>
    </location>
</feature>
<reference evidence="2" key="1">
    <citation type="journal article" date="2020" name="G3 (Bethesda)">
        <title>High-Quality Assemblies for Three Invasive Social Wasps from the &lt;i&gt;Vespula&lt;/i&gt; Genus.</title>
        <authorList>
            <person name="Harrop T.W.R."/>
            <person name="Guhlin J."/>
            <person name="McLaughlin G.M."/>
            <person name="Permina E."/>
            <person name="Stockwell P."/>
            <person name="Gilligan J."/>
            <person name="Le Lec M.F."/>
            <person name="Gruber M.A.M."/>
            <person name="Quinn O."/>
            <person name="Lovegrove M."/>
            <person name="Duncan E.J."/>
            <person name="Remnant E.J."/>
            <person name="Van Eeckhoven J."/>
            <person name="Graham B."/>
            <person name="Knapp R.A."/>
            <person name="Langford K.W."/>
            <person name="Kronenberg Z."/>
            <person name="Press M.O."/>
            <person name="Eacker S.M."/>
            <person name="Wilson-Rankin E.E."/>
            <person name="Purcell J."/>
            <person name="Lester P.J."/>
            <person name="Dearden P.K."/>
        </authorList>
    </citation>
    <scope>NUCLEOTIDE SEQUENCE</scope>
    <source>
        <strain evidence="2">Marl-1</strain>
    </source>
</reference>